<evidence type="ECO:0000256" key="1">
    <source>
        <dbReference type="SAM" id="MobiDB-lite"/>
    </source>
</evidence>
<evidence type="ECO:0000313" key="3">
    <source>
        <dbReference type="Proteomes" id="UP000002484"/>
    </source>
</evidence>
<dbReference type="AlphaFoldDB" id="E3J3F8"/>
<sequence>METGQTVRTDETMRQLSLPGVLVLVSTPSADHLVADNVGWHRTVAQAGLPRATKLVALVLSSHVQPADGTDPDLPAGAAFCAPGLPVLVEQTGYSRTHVQRQLAKLRELGWLSTVGRPAAGRPARFVLTLPAEVARLAGVGLAVPSQAPVAGQAPAPGPVPASHRPARPEPLAATARVAMQGWRPLDDVPARAGFAMPERNAPTRAPDEVVASAVAGRPKSRRAAGHRVEGATETAVVEWEEDEEQVTEEDGPLTATGDRPRVIVGRHVFRRRGGRPLDNSKAAVRRRAQVVGAFLGSRPTTDGRDDTPLGRLADQLLPPTRIITDESVTPTRIIIEDRNFAPGTEPFEPARPTPAEPAVGAEGAQPVDPAATGAPPVDTAVASGPPVDSTVAGGPTPPEREVSSVGEAAPGEGPPPVEEAPDPVVVAARQVVTTLAQAMRCEPEMFDDSVDGLTDILREGGWTAPTLATHLVHMVVGGVKVGSDSPGDNLAWRLKHLPRASDQCPCAACRSWRNAVAQTPAQTRSDRAGEDSPALPDVAEIERAAALGAEQAALLARARAS</sequence>
<organism evidence="2 3">
    <name type="scientific">Pseudofrankia inefficax (strain DSM 45817 / CECT 9037 / DDB 130130 / EuI1c)</name>
    <name type="common">Frankia inefficax</name>
    <dbReference type="NCBI Taxonomy" id="298654"/>
    <lineage>
        <taxon>Bacteria</taxon>
        <taxon>Bacillati</taxon>
        <taxon>Actinomycetota</taxon>
        <taxon>Actinomycetes</taxon>
        <taxon>Frankiales</taxon>
        <taxon>Frankiaceae</taxon>
        <taxon>Pseudofrankia</taxon>
    </lineage>
</organism>
<feature type="region of interest" description="Disordered" evidence="1">
    <location>
        <begin position="149"/>
        <end position="168"/>
    </location>
</feature>
<dbReference type="HOGENOM" id="CLU_501312_0_0_11"/>
<dbReference type="EMBL" id="CP002299">
    <property type="protein sequence ID" value="ADP78160.1"/>
    <property type="molecule type" value="Genomic_DNA"/>
</dbReference>
<feature type="compositionally biased region" description="Acidic residues" evidence="1">
    <location>
        <begin position="239"/>
        <end position="252"/>
    </location>
</feature>
<keyword evidence="3" id="KW-1185">Reference proteome</keyword>
<dbReference type="KEGG" id="fri:FraEuI1c_0072"/>
<gene>
    <name evidence="2" type="ordered locus">FraEuI1c_0072</name>
</gene>
<dbReference type="Proteomes" id="UP000002484">
    <property type="component" value="Chromosome"/>
</dbReference>
<dbReference type="RefSeq" id="WP_013421283.1">
    <property type="nucleotide sequence ID" value="NC_014666.1"/>
</dbReference>
<evidence type="ECO:0000313" key="2">
    <source>
        <dbReference type="EMBL" id="ADP78160.1"/>
    </source>
</evidence>
<dbReference type="OrthoDB" id="3208411at2"/>
<name>E3J3F8_PSEI1</name>
<feature type="region of interest" description="Disordered" evidence="1">
    <location>
        <begin position="340"/>
        <end position="421"/>
    </location>
</feature>
<feature type="region of interest" description="Disordered" evidence="1">
    <location>
        <begin position="239"/>
        <end position="259"/>
    </location>
</feature>
<dbReference type="InParanoid" id="E3J3F8"/>
<accession>E3J3F8</accession>
<reference evidence="2 3" key="1">
    <citation type="submission" date="2010-10" db="EMBL/GenBank/DDBJ databases">
        <title>Complete sequence of Frankia sp. EuI1c.</title>
        <authorList>
            <consortium name="US DOE Joint Genome Institute"/>
            <person name="Lucas S."/>
            <person name="Copeland A."/>
            <person name="Lapidus A."/>
            <person name="Cheng J.-F."/>
            <person name="Bruce D."/>
            <person name="Goodwin L."/>
            <person name="Pitluck S."/>
            <person name="Chertkov O."/>
            <person name="Detter J.C."/>
            <person name="Han C."/>
            <person name="Tapia R."/>
            <person name="Land M."/>
            <person name="Hauser L."/>
            <person name="Jeffries C."/>
            <person name="Kyrpides N."/>
            <person name="Ivanova N."/>
            <person name="Mikhailova N."/>
            <person name="Beauchemin N."/>
            <person name="Sen A."/>
            <person name="Sur S.A."/>
            <person name="Gtari M."/>
            <person name="Wall L."/>
            <person name="Tisa L."/>
            <person name="Woyke T."/>
        </authorList>
    </citation>
    <scope>NUCLEOTIDE SEQUENCE [LARGE SCALE GENOMIC DNA]</scope>
    <source>
        <strain evidence="3">DSM 45817 / CECT 9037 / EuI1c</strain>
    </source>
</reference>
<proteinExistence type="predicted"/>
<protein>
    <submittedName>
        <fullName evidence="2">Uncharacterized protein</fullName>
    </submittedName>
</protein>